<protein>
    <submittedName>
        <fullName evidence="3">Uncharacterized protein</fullName>
    </submittedName>
</protein>
<feature type="region of interest" description="Disordered" evidence="1">
    <location>
        <begin position="300"/>
        <end position="361"/>
    </location>
</feature>
<feature type="region of interest" description="Disordered" evidence="1">
    <location>
        <begin position="84"/>
        <end position="257"/>
    </location>
</feature>
<keyword evidence="2" id="KW-0472">Membrane</keyword>
<dbReference type="AlphaFoldDB" id="A0A839ZC33"/>
<dbReference type="Proteomes" id="UP000533469">
    <property type="component" value="Unassembled WGS sequence"/>
</dbReference>
<reference evidence="3 4" key="1">
    <citation type="submission" date="2020-08" db="EMBL/GenBank/DDBJ databases">
        <title>Genomic Encyclopedia of Type Strains, Phase IV (KMG-IV): sequencing the most valuable type-strain genomes for metagenomic binning, comparative biology and taxonomic classification.</title>
        <authorList>
            <person name="Goeker M."/>
        </authorList>
    </citation>
    <scope>NUCLEOTIDE SEQUENCE [LARGE SCALE GENOMIC DNA]</scope>
    <source>
        <strain evidence="3 4">DSM 5895</strain>
    </source>
</reference>
<evidence type="ECO:0000256" key="2">
    <source>
        <dbReference type="SAM" id="Phobius"/>
    </source>
</evidence>
<comment type="caution">
    <text evidence="3">The sequence shown here is derived from an EMBL/GenBank/DDBJ whole genome shotgun (WGS) entry which is preliminary data.</text>
</comment>
<feature type="compositionally biased region" description="Low complexity" evidence="1">
    <location>
        <begin position="304"/>
        <end position="317"/>
    </location>
</feature>
<keyword evidence="4" id="KW-1185">Reference proteome</keyword>
<sequence length="552" mass="57017">MADYYPLLARAIEGLPDKSEAGRKVVYDRARRALLNQLRAAEPTLREGDVTREQQALDAAIARLERDFARTPDTFRNLGANLANAMSDKPAPGAPPAPANPLPPAAGRGVPSPAPASAPTGGSRPVAPPPARPAAPLGRDMGRPVSQGASDPSANAAPSAPTPAAPSAPLAPPGRPLLREPPERAPPARPPGVAAPTGGDDDDDYVSRLSVSRRDGPGWSARGAPTAGANPDADVATALSEGDGEDPVEFADQGQYSPRRGNGRILAFVIILLLLVGGGVVGFLQRDTILTLVRSLSGPTRQVAQAPAAQPEPEAAAKSNDRIAQAPGGSSATDSPPAASSGQPAPSAPAAAAATPARTDPVNINAPQRAVMFEESAGGGEQGLQQYVGSVVWSAETFQPGDGQAPDIGIRAVATIPDRNFKVTLLIRRNQDPSIPASHIVEVQFDLPPNFDLGNATSVPGMRAKASESAQGLPLTGLAVRVAPGFFLIGLSSLDADKQRNLGLLITRNFLDLPVAFENGRRAIMVLEKGPPGDLAFRQAFMAWGLPVPNEN</sequence>
<name>A0A839ZC33_9HYPH</name>
<feature type="compositionally biased region" description="Low complexity" evidence="1">
    <location>
        <begin position="148"/>
        <end position="159"/>
    </location>
</feature>
<feature type="compositionally biased region" description="Low complexity" evidence="1">
    <location>
        <begin position="105"/>
        <end position="125"/>
    </location>
</feature>
<evidence type="ECO:0000256" key="1">
    <source>
        <dbReference type="SAM" id="MobiDB-lite"/>
    </source>
</evidence>
<dbReference type="EMBL" id="JACICD010000005">
    <property type="protein sequence ID" value="MBB3772350.1"/>
    <property type="molecule type" value="Genomic_DNA"/>
</dbReference>
<feature type="compositionally biased region" description="Pro residues" evidence="1">
    <location>
        <begin position="160"/>
        <end position="175"/>
    </location>
</feature>
<keyword evidence="2" id="KW-1133">Transmembrane helix</keyword>
<feature type="compositionally biased region" description="Low complexity" evidence="1">
    <location>
        <begin position="326"/>
        <end position="357"/>
    </location>
</feature>
<feature type="compositionally biased region" description="Pro residues" evidence="1">
    <location>
        <begin position="92"/>
        <end position="104"/>
    </location>
</feature>
<proteinExistence type="predicted"/>
<keyword evidence="2" id="KW-0812">Transmembrane</keyword>
<evidence type="ECO:0000313" key="3">
    <source>
        <dbReference type="EMBL" id="MBB3772350.1"/>
    </source>
</evidence>
<gene>
    <name evidence="3" type="ORF">FHS55_002962</name>
</gene>
<feature type="transmembrane region" description="Helical" evidence="2">
    <location>
        <begin position="265"/>
        <end position="284"/>
    </location>
</feature>
<organism evidence="3 4">
    <name type="scientific">Ancylobacter tetraedralis</name>
    <dbReference type="NCBI Taxonomy" id="217068"/>
    <lineage>
        <taxon>Bacteria</taxon>
        <taxon>Pseudomonadati</taxon>
        <taxon>Pseudomonadota</taxon>
        <taxon>Alphaproteobacteria</taxon>
        <taxon>Hyphomicrobiales</taxon>
        <taxon>Xanthobacteraceae</taxon>
        <taxon>Ancylobacter</taxon>
    </lineage>
</organism>
<evidence type="ECO:0000313" key="4">
    <source>
        <dbReference type="Proteomes" id="UP000533469"/>
    </source>
</evidence>
<dbReference type="RefSeq" id="WP_183190508.1">
    <property type="nucleotide sequence ID" value="NZ_JACICD010000005.1"/>
</dbReference>
<accession>A0A839ZC33</accession>